<evidence type="ECO:0000313" key="4">
    <source>
        <dbReference type="EMBL" id="CAK74143.1"/>
    </source>
</evidence>
<name>A0CTM6_PARTE</name>
<dbReference type="InterPro" id="IPR036823">
    <property type="entry name" value="Ribosomal_uS7_dom_sf"/>
</dbReference>
<sequence>MAEQESVATVKFANQPKLFGKWDYDEVQVTDQCFKDYIAVQTSKSRVFVPPYCWKISKKEVQKGLMPNC</sequence>
<evidence type="ECO:0008006" key="6">
    <source>
        <dbReference type="Google" id="ProtNLM"/>
    </source>
</evidence>
<reference evidence="4 5" key="1">
    <citation type="journal article" date="2006" name="Nature">
        <title>Global trends of whole-genome duplications revealed by the ciliate Paramecium tetraurelia.</title>
        <authorList>
            <consortium name="Genoscope"/>
            <person name="Aury J.-M."/>
            <person name="Jaillon O."/>
            <person name="Duret L."/>
            <person name="Noel B."/>
            <person name="Jubin C."/>
            <person name="Porcel B.M."/>
            <person name="Segurens B."/>
            <person name="Daubin V."/>
            <person name="Anthouard V."/>
            <person name="Aiach N."/>
            <person name="Arnaiz O."/>
            <person name="Billaut A."/>
            <person name="Beisson J."/>
            <person name="Blanc I."/>
            <person name="Bouhouche K."/>
            <person name="Camara F."/>
            <person name="Duharcourt S."/>
            <person name="Guigo R."/>
            <person name="Gogendeau D."/>
            <person name="Katinka M."/>
            <person name="Keller A.-M."/>
            <person name="Kissmehl R."/>
            <person name="Klotz C."/>
            <person name="Koll F."/>
            <person name="Le Moue A."/>
            <person name="Lepere C."/>
            <person name="Malinsky S."/>
            <person name="Nowacki M."/>
            <person name="Nowak J.K."/>
            <person name="Plattner H."/>
            <person name="Poulain J."/>
            <person name="Ruiz F."/>
            <person name="Serrano V."/>
            <person name="Zagulski M."/>
            <person name="Dessen P."/>
            <person name="Betermier M."/>
            <person name="Weissenbach J."/>
            <person name="Scarpelli C."/>
            <person name="Schachter V."/>
            <person name="Sperling L."/>
            <person name="Meyer E."/>
            <person name="Cohen J."/>
            <person name="Wincker P."/>
        </authorList>
    </citation>
    <scope>NUCLEOTIDE SEQUENCE [LARGE SCALE GENOMIC DNA]</scope>
    <source>
        <strain evidence="4 5">Stock d4-2</strain>
    </source>
</reference>
<dbReference type="STRING" id="5888.A0CTM6"/>
<dbReference type="KEGG" id="ptm:GSPATT00010377001"/>
<dbReference type="HOGENOM" id="CLU_2781367_0_0_1"/>
<dbReference type="InParanoid" id="A0CTM6"/>
<keyword evidence="2" id="KW-0689">Ribosomal protein</keyword>
<proteinExistence type="inferred from homology"/>
<dbReference type="EMBL" id="CT868174">
    <property type="protein sequence ID" value="CAK74143.1"/>
    <property type="molecule type" value="Genomic_DNA"/>
</dbReference>
<dbReference type="Proteomes" id="UP000000600">
    <property type="component" value="Unassembled WGS sequence"/>
</dbReference>
<comment type="similarity">
    <text evidence="1">Belongs to the universal ribosomal protein uS7 family.</text>
</comment>
<dbReference type="RefSeq" id="XP_001441540.1">
    <property type="nucleotide sequence ID" value="XM_001441503.2"/>
</dbReference>
<keyword evidence="5" id="KW-1185">Reference proteome</keyword>
<dbReference type="Gene3D" id="1.10.455.10">
    <property type="entry name" value="Ribosomal protein S7 domain"/>
    <property type="match status" value="1"/>
</dbReference>
<evidence type="ECO:0000256" key="2">
    <source>
        <dbReference type="ARBA" id="ARBA00022980"/>
    </source>
</evidence>
<dbReference type="GeneID" id="5027325"/>
<gene>
    <name evidence="4" type="ORF">GSPATT00010377001</name>
</gene>
<protein>
    <recommendedName>
        <fullName evidence="6">RIN4 pathogenic type III effector avirulence factor Avr cleavage site domain-containing protein</fullName>
    </recommendedName>
</protein>
<dbReference type="OrthoDB" id="292621at2759"/>
<dbReference type="GO" id="GO:1990904">
    <property type="term" value="C:ribonucleoprotein complex"/>
    <property type="evidence" value="ECO:0007669"/>
    <property type="project" value="UniProtKB-KW"/>
</dbReference>
<organism evidence="4 5">
    <name type="scientific">Paramecium tetraurelia</name>
    <dbReference type="NCBI Taxonomy" id="5888"/>
    <lineage>
        <taxon>Eukaryota</taxon>
        <taxon>Sar</taxon>
        <taxon>Alveolata</taxon>
        <taxon>Ciliophora</taxon>
        <taxon>Intramacronucleata</taxon>
        <taxon>Oligohymenophorea</taxon>
        <taxon>Peniculida</taxon>
        <taxon>Parameciidae</taxon>
        <taxon>Paramecium</taxon>
    </lineage>
</organism>
<evidence type="ECO:0000256" key="3">
    <source>
        <dbReference type="ARBA" id="ARBA00023274"/>
    </source>
</evidence>
<dbReference type="AlphaFoldDB" id="A0CTM6"/>
<dbReference type="GO" id="GO:0005840">
    <property type="term" value="C:ribosome"/>
    <property type="evidence" value="ECO:0007669"/>
    <property type="project" value="UniProtKB-KW"/>
</dbReference>
<evidence type="ECO:0000256" key="1">
    <source>
        <dbReference type="ARBA" id="ARBA00007151"/>
    </source>
</evidence>
<evidence type="ECO:0000313" key="5">
    <source>
        <dbReference type="Proteomes" id="UP000000600"/>
    </source>
</evidence>
<accession>A0CTM6</accession>
<keyword evidence="3" id="KW-0687">Ribonucleoprotein</keyword>